<dbReference type="AlphaFoldDB" id="A0A3M0KKS9"/>
<keyword evidence="3" id="KW-1185">Reference proteome</keyword>
<dbReference type="OrthoDB" id="536399at2759"/>
<evidence type="ECO:0000313" key="3">
    <source>
        <dbReference type="Proteomes" id="UP000269221"/>
    </source>
</evidence>
<evidence type="ECO:0000313" key="2">
    <source>
        <dbReference type="EMBL" id="RMC13251.1"/>
    </source>
</evidence>
<evidence type="ECO:0000256" key="1">
    <source>
        <dbReference type="SAM" id="MobiDB-lite"/>
    </source>
</evidence>
<sequence>MTAGLPVNKCSRALQKRTTSPHRPLRGQGPASHAESVANRAKAASIHLYSALVKPHLKSCVQVWAPHYEKDVEVLELFQRRAMKLVRGLEHKSDEGQLRELGLFSLKKREDLTAFYNCLKGGCSQVEVGLFSEVTRIR</sequence>
<comment type="caution">
    <text evidence="2">The sequence shown here is derived from an EMBL/GenBank/DDBJ whole genome shotgun (WGS) entry which is preliminary data.</text>
</comment>
<protein>
    <submittedName>
        <fullName evidence="2">Uncharacterized protein</fullName>
    </submittedName>
</protein>
<gene>
    <name evidence="2" type="ORF">DUI87_10785</name>
</gene>
<organism evidence="2 3">
    <name type="scientific">Hirundo rustica rustica</name>
    <dbReference type="NCBI Taxonomy" id="333673"/>
    <lineage>
        <taxon>Eukaryota</taxon>
        <taxon>Metazoa</taxon>
        <taxon>Chordata</taxon>
        <taxon>Craniata</taxon>
        <taxon>Vertebrata</taxon>
        <taxon>Euteleostomi</taxon>
        <taxon>Archelosauria</taxon>
        <taxon>Archosauria</taxon>
        <taxon>Dinosauria</taxon>
        <taxon>Saurischia</taxon>
        <taxon>Theropoda</taxon>
        <taxon>Coelurosauria</taxon>
        <taxon>Aves</taxon>
        <taxon>Neognathae</taxon>
        <taxon>Neoaves</taxon>
        <taxon>Telluraves</taxon>
        <taxon>Australaves</taxon>
        <taxon>Passeriformes</taxon>
        <taxon>Sylvioidea</taxon>
        <taxon>Hirundinidae</taxon>
        <taxon>Hirundo</taxon>
    </lineage>
</organism>
<proteinExistence type="predicted"/>
<dbReference type="Proteomes" id="UP000269221">
    <property type="component" value="Unassembled WGS sequence"/>
</dbReference>
<name>A0A3M0KKS9_HIRRU</name>
<reference evidence="2 3" key="1">
    <citation type="submission" date="2018-07" db="EMBL/GenBank/DDBJ databases">
        <title>A high quality draft genome assembly of the barn swallow (H. rustica rustica).</title>
        <authorList>
            <person name="Formenti G."/>
            <person name="Chiara M."/>
            <person name="Poveda L."/>
            <person name="Francoijs K.-J."/>
            <person name="Bonisoli-Alquati A."/>
            <person name="Canova L."/>
            <person name="Gianfranceschi L."/>
            <person name="Horner D.S."/>
            <person name="Saino N."/>
        </authorList>
    </citation>
    <scope>NUCLEOTIDE SEQUENCE [LARGE SCALE GENOMIC DNA]</scope>
    <source>
        <strain evidence="2">Chelidonia</strain>
        <tissue evidence="2">Blood</tissue>
    </source>
</reference>
<dbReference type="EMBL" id="QRBI01000106">
    <property type="protein sequence ID" value="RMC13251.1"/>
    <property type="molecule type" value="Genomic_DNA"/>
</dbReference>
<feature type="region of interest" description="Disordered" evidence="1">
    <location>
        <begin position="1"/>
        <end position="38"/>
    </location>
</feature>
<dbReference type="STRING" id="333673.A0A3M0KKS9"/>
<accession>A0A3M0KKS9</accession>